<keyword evidence="1" id="KW-0472">Membrane</keyword>
<dbReference type="Pfam" id="PF01433">
    <property type="entry name" value="Peptidase_M1"/>
    <property type="match status" value="1"/>
</dbReference>
<dbReference type="Proteomes" id="UP000199249">
    <property type="component" value="Unassembled WGS sequence"/>
</dbReference>
<dbReference type="AlphaFoldDB" id="A0A1H3KD12"/>
<dbReference type="Gene3D" id="1.10.390.10">
    <property type="entry name" value="Neutral Protease Domain 2"/>
    <property type="match status" value="1"/>
</dbReference>
<dbReference type="GO" id="GO:0008237">
    <property type="term" value="F:metallopeptidase activity"/>
    <property type="evidence" value="ECO:0007669"/>
    <property type="project" value="InterPro"/>
</dbReference>
<dbReference type="GO" id="GO:0008270">
    <property type="term" value="F:zinc ion binding"/>
    <property type="evidence" value="ECO:0007669"/>
    <property type="project" value="InterPro"/>
</dbReference>
<dbReference type="InterPro" id="IPR014782">
    <property type="entry name" value="Peptidase_M1_dom"/>
</dbReference>
<feature type="transmembrane region" description="Helical" evidence="1">
    <location>
        <begin position="250"/>
        <end position="269"/>
    </location>
</feature>
<name>A0A1H3KD12_9BACT</name>
<feature type="transmembrane region" description="Helical" evidence="1">
    <location>
        <begin position="573"/>
        <end position="594"/>
    </location>
</feature>
<feature type="transmembrane region" description="Helical" evidence="1">
    <location>
        <begin position="530"/>
        <end position="552"/>
    </location>
</feature>
<feature type="transmembrane region" description="Helical" evidence="1">
    <location>
        <begin position="61"/>
        <end position="86"/>
    </location>
</feature>
<feature type="transmembrane region" description="Helical" evidence="1">
    <location>
        <begin position="112"/>
        <end position="136"/>
    </location>
</feature>
<organism evidence="3 4">
    <name type="scientific">Hymenobacter psychrophilus</name>
    <dbReference type="NCBI Taxonomy" id="651662"/>
    <lineage>
        <taxon>Bacteria</taxon>
        <taxon>Pseudomonadati</taxon>
        <taxon>Bacteroidota</taxon>
        <taxon>Cytophagia</taxon>
        <taxon>Cytophagales</taxon>
        <taxon>Hymenobacteraceae</taxon>
        <taxon>Hymenobacter</taxon>
    </lineage>
</organism>
<reference evidence="4" key="1">
    <citation type="submission" date="2016-10" db="EMBL/GenBank/DDBJ databases">
        <authorList>
            <person name="Varghese N."/>
            <person name="Submissions S."/>
        </authorList>
    </citation>
    <scope>NUCLEOTIDE SEQUENCE [LARGE SCALE GENOMIC DNA]</scope>
    <source>
        <strain evidence="4">CGMCC 1.8975</strain>
    </source>
</reference>
<keyword evidence="4" id="KW-1185">Reference proteome</keyword>
<feature type="transmembrane region" description="Helical" evidence="1">
    <location>
        <begin position="20"/>
        <end position="41"/>
    </location>
</feature>
<feature type="transmembrane region" description="Helical" evidence="1">
    <location>
        <begin position="417"/>
        <end position="439"/>
    </location>
</feature>
<dbReference type="RefSeq" id="WP_092741230.1">
    <property type="nucleotide sequence ID" value="NZ_FNOV01000009.1"/>
</dbReference>
<evidence type="ECO:0000256" key="1">
    <source>
        <dbReference type="SAM" id="Phobius"/>
    </source>
</evidence>
<feature type="transmembrane region" description="Helical" evidence="1">
    <location>
        <begin position="330"/>
        <end position="350"/>
    </location>
</feature>
<proteinExistence type="predicted"/>
<dbReference type="EMBL" id="FNOV01000009">
    <property type="protein sequence ID" value="SDY50080.1"/>
    <property type="molecule type" value="Genomic_DNA"/>
</dbReference>
<evidence type="ECO:0000313" key="3">
    <source>
        <dbReference type="EMBL" id="SDY50080.1"/>
    </source>
</evidence>
<evidence type="ECO:0000313" key="4">
    <source>
        <dbReference type="Proteomes" id="UP000199249"/>
    </source>
</evidence>
<feature type="transmembrane region" description="Helical" evidence="1">
    <location>
        <begin position="370"/>
        <end position="389"/>
    </location>
</feature>
<feature type="transmembrane region" description="Helical" evidence="1">
    <location>
        <begin position="459"/>
        <end position="476"/>
    </location>
</feature>
<feature type="domain" description="Peptidase M1 membrane alanine aminopeptidase" evidence="2">
    <location>
        <begin position="879"/>
        <end position="1075"/>
    </location>
</feature>
<accession>A0A1H3KD12</accession>
<dbReference type="OrthoDB" id="100605at2"/>
<feature type="transmembrane region" description="Helical" evidence="1">
    <location>
        <begin position="156"/>
        <end position="175"/>
    </location>
</feature>
<dbReference type="SUPFAM" id="SSF55486">
    <property type="entry name" value="Metalloproteases ('zincins'), catalytic domain"/>
    <property type="match status" value="1"/>
</dbReference>
<feature type="transmembrane region" description="Helical" evidence="1">
    <location>
        <begin position="488"/>
        <end position="510"/>
    </location>
</feature>
<sequence>MFLQIFKFELWYRLRRPATYIYFGILLVLSLLMALVVGGFFESLTAVVGNGKVHVNSPFTINALTSALTLVPGILLVSAMFGPAVLRDFDSQMHPLLFTTPISKWGYLGGRFFGTLVITVLMMGGIGLGLLIGALFPGIPADRLGSFHLSYYLVPYLTFVLPNVLLTGAIFFALATLTRQALSTYVGSIIFLVLYFVASSQLSDLDNQTLASLLDPLGSGANSLLTKYWTPVEKNVRLIWPTGLLGLNRLLWMGVGLLLLGFCYVRFRFEQGATGSAKRSRPQPAPGVVVAPAAPVLLPPVDQHFGFAQYFRQYLRLTWLGLRDVLRSPYFIAIVAAGLAFLLAAALQIGKIYDTTTFPITAQVIEILSGSFSLFVLAIVTFYAGELVWKERDARLHQMHDALPIPNWVPFASKLTALLLVPVVLLLIVMVFGIGTQLVSGYTHLEIGLYLRWLFGLKLVDYWLIVVLAIVVHVVVNHKYLGHFVMVLYYVFTIFAGQLGLEHNLLLFGADSGIRYSDMNGFGHFVGPYLWFKLYWALLAVALAVVANLLWVRGSETDWSTRRELAGRRFTGPARAALLVALLGFAAVGSWIFYNTNVLNTYRGSKARQQLTVDYEQKYGRFRHTLQPRIVAVDVQVDLFPEQQEAHVRGQYWLRNKTGQPIDTVILNLPSNEDVRIRKMQLGAGGTTAVLADSALGFYVQHLPQSLAPGDSLPLTFDLYYDAPGFEQQTRRTGIVANGTFVNNGTLPHLGYNTDAEIGEESARKKFGLKPKLRMARLEDTTARANTYIASDADWVRFAATVSTVPDQLALAPGYLQKEWTENGRRYFRYAMDAPILDFYSFQSARYAERHAKWQGVDITIYYQPGHEYNLGRMVRGVQDALTYYTKNFGLYQHRQVRIVEFPGYSAFAQSFPNTIPFSENIGFIAKVDTANPKDVDYPYYVTAHEVAHQWWAHQVIGAAAQGGTLMSETLSQYSALMVMKQKYGPERMRKFLKYELDTYLRGRSTERVAEQPLYRVENQQYIHYRKGSVVMYALADYLGEAKVNQALSAYLNKVKFQQPPYTTSLDLLREFRQVTPDSLQYLLTDMFERIALYENKADSVTARKLPDGRYRVDMVLSAKKVYADSLGNETPAKQMNYLIDVGVLTRRKINGQWQDVSLYRQKRRFRPGITRLSVIVPEKPEKAGIDPYNLLIDRTPDDNLKTVTVEK</sequence>
<dbReference type="InterPro" id="IPR027268">
    <property type="entry name" value="Peptidase_M4/M1_CTD_sf"/>
</dbReference>
<gene>
    <name evidence="3" type="ORF">SAMN04488069_10989</name>
</gene>
<protein>
    <submittedName>
        <fullName evidence="3">ABC-type transport system involved in multi-copper enzyme maturation, permease component</fullName>
    </submittedName>
</protein>
<keyword evidence="1" id="KW-0812">Transmembrane</keyword>
<feature type="transmembrane region" description="Helical" evidence="1">
    <location>
        <begin position="182"/>
        <end position="198"/>
    </location>
</feature>
<dbReference type="STRING" id="651662.SAMN04488069_10989"/>
<evidence type="ECO:0000259" key="2">
    <source>
        <dbReference type="Pfam" id="PF01433"/>
    </source>
</evidence>
<keyword evidence="1" id="KW-1133">Transmembrane helix</keyword>